<evidence type="ECO:0000313" key="7">
    <source>
        <dbReference type="EMBL" id="KAE9299955.1"/>
    </source>
</evidence>
<evidence type="ECO:0000313" key="6">
    <source>
        <dbReference type="EMBL" id="KAE9249841.1"/>
    </source>
</evidence>
<evidence type="ECO:0000313" key="8">
    <source>
        <dbReference type="Proteomes" id="UP000429523"/>
    </source>
</evidence>
<dbReference type="EMBL" id="QXGD01000162">
    <property type="protein sequence ID" value="KAE9249841.1"/>
    <property type="molecule type" value="Genomic_DNA"/>
</dbReference>
<name>A0A6A3FW27_9STRA</name>
<accession>A0A6A3FW27</accession>
<evidence type="ECO:0008006" key="15">
    <source>
        <dbReference type="Google" id="ProtNLM"/>
    </source>
</evidence>
<evidence type="ECO:0000313" key="10">
    <source>
        <dbReference type="Proteomes" id="UP000437068"/>
    </source>
</evidence>
<dbReference type="AlphaFoldDB" id="A0A6A3FW27"/>
<proteinExistence type="predicted"/>
<dbReference type="Proteomes" id="UP000433483">
    <property type="component" value="Unassembled WGS sequence"/>
</dbReference>
<evidence type="ECO:0000313" key="13">
    <source>
        <dbReference type="Proteomes" id="UP000441208"/>
    </source>
</evidence>
<gene>
    <name evidence="7" type="ORF">PF001_g15192</name>
    <name evidence="6" type="ORF">PF002_g5101</name>
    <name evidence="5" type="ORF">PF005_g15254</name>
    <name evidence="4" type="ORF">PF006_g14954</name>
    <name evidence="3" type="ORF">PF007_g16392</name>
    <name evidence="1" type="ORF">PF009_g4521</name>
    <name evidence="2" type="ORF">PF011_g15191</name>
</gene>
<dbReference type="EMBL" id="QXFW01001019">
    <property type="protein sequence ID" value="KAE8998110.1"/>
    <property type="molecule type" value="Genomic_DNA"/>
</dbReference>
<dbReference type="EMBL" id="QXGE01000976">
    <property type="protein sequence ID" value="KAE9299955.1"/>
    <property type="molecule type" value="Genomic_DNA"/>
</dbReference>
<dbReference type="Proteomes" id="UP000437068">
    <property type="component" value="Unassembled WGS sequence"/>
</dbReference>
<dbReference type="OrthoDB" id="126325at2759"/>
<dbReference type="EMBL" id="QXGB01000939">
    <property type="protein sequence ID" value="KAE9200669.1"/>
    <property type="molecule type" value="Genomic_DNA"/>
</dbReference>
<evidence type="ECO:0000313" key="9">
    <source>
        <dbReference type="Proteomes" id="UP000433483"/>
    </source>
</evidence>
<dbReference type="Proteomes" id="UP000440732">
    <property type="component" value="Unassembled WGS sequence"/>
</dbReference>
<evidence type="ECO:0000313" key="11">
    <source>
        <dbReference type="Proteomes" id="UP000440367"/>
    </source>
</evidence>
<dbReference type="EMBL" id="QXGF01000142">
    <property type="protein sequence ID" value="KAE8945848.1"/>
    <property type="molecule type" value="Genomic_DNA"/>
</dbReference>
<evidence type="ECO:0000313" key="12">
    <source>
        <dbReference type="Proteomes" id="UP000440732"/>
    </source>
</evidence>
<evidence type="ECO:0000313" key="3">
    <source>
        <dbReference type="EMBL" id="KAE9098090.1"/>
    </source>
</evidence>
<keyword evidence="9" id="KW-1185">Reference proteome</keyword>
<evidence type="ECO:0000313" key="5">
    <source>
        <dbReference type="EMBL" id="KAE9200669.1"/>
    </source>
</evidence>
<dbReference type="EMBL" id="QXGA01000963">
    <property type="protein sequence ID" value="KAE9133823.1"/>
    <property type="molecule type" value="Genomic_DNA"/>
</dbReference>
<evidence type="ECO:0000313" key="4">
    <source>
        <dbReference type="EMBL" id="KAE9133823.1"/>
    </source>
</evidence>
<dbReference type="Proteomes" id="UP000441208">
    <property type="component" value="Unassembled WGS sequence"/>
</dbReference>
<organism evidence="1 8">
    <name type="scientific">Phytophthora fragariae</name>
    <dbReference type="NCBI Taxonomy" id="53985"/>
    <lineage>
        <taxon>Eukaryota</taxon>
        <taxon>Sar</taxon>
        <taxon>Stramenopiles</taxon>
        <taxon>Oomycota</taxon>
        <taxon>Peronosporomycetes</taxon>
        <taxon>Peronosporales</taxon>
        <taxon>Peronosporaceae</taxon>
        <taxon>Phytophthora</taxon>
    </lineage>
</organism>
<reference evidence="8 9" key="1">
    <citation type="submission" date="2018-08" db="EMBL/GenBank/DDBJ databases">
        <title>Genomic investigation of the strawberry pathogen Phytophthora fragariae indicates pathogenicity is determined by transcriptional variation in three key races.</title>
        <authorList>
            <person name="Adams T.M."/>
            <person name="Armitage A.D."/>
            <person name="Sobczyk M.K."/>
            <person name="Bates H.J."/>
            <person name="Dunwell J.M."/>
            <person name="Nellist C.F."/>
            <person name="Harrison R.J."/>
        </authorList>
    </citation>
    <scope>NUCLEOTIDE SEQUENCE [LARGE SCALE GENOMIC DNA]</scope>
    <source>
        <strain evidence="7 10">A4</strain>
        <strain evidence="6 11">BC-1</strain>
        <strain evidence="5 9">NOV-27</strain>
        <strain evidence="4 12">NOV-5</strain>
        <strain evidence="3 13">NOV-71</strain>
        <strain evidence="1 8">NOV-9</strain>
        <strain evidence="2 14">SCRP245</strain>
    </source>
</reference>
<dbReference type="Proteomes" id="UP000429523">
    <property type="component" value="Unassembled WGS sequence"/>
</dbReference>
<evidence type="ECO:0000313" key="14">
    <source>
        <dbReference type="Proteomes" id="UP000460718"/>
    </source>
</evidence>
<comment type="caution">
    <text evidence="1">The sequence shown here is derived from an EMBL/GenBank/DDBJ whole genome shotgun (WGS) entry which is preliminary data.</text>
</comment>
<dbReference type="Proteomes" id="UP000460718">
    <property type="component" value="Unassembled WGS sequence"/>
</dbReference>
<dbReference type="EMBL" id="QXFZ01001052">
    <property type="protein sequence ID" value="KAE9098090.1"/>
    <property type="molecule type" value="Genomic_DNA"/>
</dbReference>
<dbReference type="Proteomes" id="UP000440367">
    <property type="component" value="Unassembled WGS sequence"/>
</dbReference>
<sequence>MAARELGLLRVDVQVHLDDPARPDFSFAYDRQANLAAEEFSSQKAVHAVCKEFAIECGFQIFVKQSSIKPDNPGNVKYECKKLNGVQFFDTDSPDDKLQCPFYINVYKSEVKWKITKVNFAHNHKKNVGFPTSRALRARFHAPLAPSAIRLKKLRGGLY</sequence>
<evidence type="ECO:0000313" key="2">
    <source>
        <dbReference type="EMBL" id="KAE8998110.1"/>
    </source>
</evidence>
<evidence type="ECO:0000313" key="1">
    <source>
        <dbReference type="EMBL" id="KAE8945848.1"/>
    </source>
</evidence>
<protein>
    <recommendedName>
        <fullName evidence="15">FAR1 domain-containing protein</fullName>
    </recommendedName>
</protein>